<reference evidence="1" key="1">
    <citation type="journal article" date="2015" name="Nature">
        <title>Complex archaea that bridge the gap between prokaryotes and eukaryotes.</title>
        <authorList>
            <person name="Spang A."/>
            <person name="Saw J.H."/>
            <person name="Jorgensen S.L."/>
            <person name="Zaremba-Niedzwiedzka K."/>
            <person name="Martijn J."/>
            <person name="Lind A.E."/>
            <person name="van Eijk R."/>
            <person name="Schleper C."/>
            <person name="Guy L."/>
            <person name="Ettema T.J."/>
        </authorList>
    </citation>
    <scope>NUCLEOTIDE SEQUENCE</scope>
</reference>
<accession>A0A0F9V7Q7</accession>
<dbReference type="Pfam" id="PF11376">
    <property type="entry name" value="DUF3179"/>
    <property type="match status" value="1"/>
</dbReference>
<proteinExistence type="predicted"/>
<name>A0A0F9V7Q7_9ZZZZ</name>
<dbReference type="EMBL" id="LAZR01000423">
    <property type="protein sequence ID" value="KKN69576.1"/>
    <property type="molecule type" value="Genomic_DNA"/>
</dbReference>
<comment type="caution">
    <text evidence="1">The sequence shown here is derived from an EMBL/GenBank/DDBJ whole genome shotgun (WGS) entry which is preliminary data.</text>
</comment>
<organism evidence="1">
    <name type="scientific">marine sediment metagenome</name>
    <dbReference type="NCBI Taxonomy" id="412755"/>
    <lineage>
        <taxon>unclassified sequences</taxon>
        <taxon>metagenomes</taxon>
        <taxon>ecological metagenomes</taxon>
    </lineage>
</organism>
<protein>
    <recommendedName>
        <fullName evidence="2">DUF3179 domain-containing protein</fullName>
    </recommendedName>
</protein>
<sequence length="330" mass="35667">MYFRWATGAFVVALTVLIWTGLAGANPARWTAEGWRTDFSKQSVDLTEIISGGPSKDGIPAIDDPRFVTAVEADNLQPREPVIQLTVGGETRAYPLSILMFHEIVNDTVAGIPVAVTYCPLCNAAIVFERELGGTVLDFGTTGKLRNSDLVMYDRQTESWWQQFTGTGIVGAMTGKTLDVIPSGLVSWQAFSNRHPDAKVLAPPTSMSRPYGQNPYVSYDSAAMPFLYRGEMPDGIEPMARVVVVRAAGSNKPVSIVSLAKLRKGGSLERGGYRLSWEEGQASALDTREIGKGREVGTVSVSGPDGKPAVHDITFAFVAHAFHPEMTIEG</sequence>
<dbReference type="InterPro" id="IPR021516">
    <property type="entry name" value="DUF3179"/>
</dbReference>
<gene>
    <name evidence="1" type="ORF">LCGC14_0439960</name>
</gene>
<dbReference type="AlphaFoldDB" id="A0A0F9V7Q7"/>
<evidence type="ECO:0008006" key="2">
    <source>
        <dbReference type="Google" id="ProtNLM"/>
    </source>
</evidence>
<evidence type="ECO:0000313" key="1">
    <source>
        <dbReference type="EMBL" id="KKN69576.1"/>
    </source>
</evidence>